<dbReference type="PANTHER" id="PTHR31547">
    <property type="entry name" value="MULTIVESICULAR BODY SUBUNIT 12B"/>
    <property type="match status" value="1"/>
</dbReference>
<evidence type="ECO:0000313" key="4">
    <source>
        <dbReference type="Proteomes" id="UP001444071"/>
    </source>
</evidence>
<feature type="transmembrane region" description="Helical" evidence="1">
    <location>
        <begin position="66"/>
        <end position="86"/>
    </location>
</feature>
<comment type="caution">
    <text evidence="3">The sequence shown here is derived from an EMBL/GenBank/DDBJ whole genome shotgun (WGS) entry which is preliminary data.</text>
</comment>
<evidence type="ECO:0000256" key="1">
    <source>
        <dbReference type="SAM" id="Phobius"/>
    </source>
</evidence>
<protein>
    <recommendedName>
        <fullName evidence="2">UMA domain-containing protein</fullName>
    </recommendedName>
</protein>
<dbReference type="PANTHER" id="PTHR31547:SF1">
    <property type="entry name" value="MULTIVESICULAR BODY SUBUNIT 12B"/>
    <property type="match status" value="1"/>
</dbReference>
<keyword evidence="4" id="KW-1185">Reference proteome</keyword>
<dbReference type="Proteomes" id="UP001444071">
    <property type="component" value="Unassembled WGS sequence"/>
</dbReference>
<keyword evidence="1" id="KW-0812">Transmembrane</keyword>
<dbReference type="InterPro" id="IPR040297">
    <property type="entry name" value="MVB12B"/>
</dbReference>
<dbReference type="EMBL" id="JAHRIM010082085">
    <property type="protein sequence ID" value="MEQ2275571.1"/>
    <property type="molecule type" value="Genomic_DNA"/>
</dbReference>
<dbReference type="InterPro" id="IPR018798">
    <property type="entry name" value="MVB12A/B"/>
</dbReference>
<evidence type="ECO:0000313" key="3">
    <source>
        <dbReference type="EMBL" id="MEQ2275571.1"/>
    </source>
</evidence>
<gene>
    <name evidence="3" type="ORF">XENORESO_005621</name>
</gene>
<name>A0ABV0X3W8_9TELE</name>
<dbReference type="Pfam" id="PF10240">
    <property type="entry name" value="DUF2464"/>
    <property type="match status" value="1"/>
</dbReference>
<dbReference type="InterPro" id="IPR023340">
    <property type="entry name" value="UMA"/>
</dbReference>
<keyword evidence="1" id="KW-1133">Transmembrane helix</keyword>
<sequence length="109" mass="12993">MDGVPFMISEKFACASSDLQQMDLMGITIKSLAEIEKEVRTYYKLLLFIRLDAALTKWKQYCYPTLNCHVFFYFVYSFLTYFPMFFDSDSQDMYLKYQTLKGIKQISLY</sequence>
<evidence type="ECO:0000259" key="2">
    <source>
        <dbReference type="PROSITE" id="PS51497"/>
    </source>
</evidence>
<dbReference type="PROSITE" id="PS51497">
    <property type="entry name" value="UMA"/>
    <property type="match status" value="1"/>
</dbReference>
<accession>A0ABV0X3W8</accession>
<keyword evidence="1" id="KW-0472">Membrane</keyword>
<proteinExistence type="predicted"/>
<feature type="domain" description="UMA" evidence="2">
    <location>
        <begin position="1"/>
        <end position="50"/>
    </location>
</feature>
<reference evidence="3 4" key="1">
    <citation type="submission" date="2021-06" db="EMBL/GenBank/DDBJ databases">
        <authorList>
            <person name="Palmer J.M."/>
        </authorList>
    </citation>
    <scope>NUCLEOTIDE SEQUENCE [LARGE SCALE GENOMIC DNA]</scope>
    <source>
        <strain evidence="3 4">XR_2019</strain>
        <tissue evidence="3">Muscle</tissue>
    </source>
</reference>
<organism evidence="3 4">
    <name type="scientific">Xenotaenia resolanae</name>
    <dbReference type="NCBI Taxonomy" id="208358"/>
    <lineage>
        <taxon>Eukaryota</taxon>
        <taxon>Metazoa</taxon>
        <taxon>Chordata</taxon>
        <taxon>Craniata</taxon>
        <taxon>Vertebrata</taxon>
        <taxon>Euteleostomi</taxon>
        <taxon>Actinopterygii</taxon>
        <taxon>Neopterygii</taxon>
        <taxon>Teleostei</taxon>
        <taxon>Neoteleostei</taxon>
        <taxon>Acanthomorphata</taxon>
        <taxon>Ovalentaria</taxon>
        <taxon>Atherinomorphae</taxon>
        <taxon>Cyprinodontiformes</taxon>
        <taxon>Goodeidae</taxon>
        <taxon>Xenotaenia</taxon>
    </lineage>
</organism>